<sequence length="96" mass="10768">MRPGGSRAEQQRAQSHQDGEHRRATPCRPVLPGPPPTVPHDRLRLVMLHRNPQLVDVTGLFGSRLITGARRPDRTALRPCLKRDYPSSNLTGFSRV</sequence>
<dbReference type="Proteomes" id="UP000659904">
    <property type="component" value="Unassembled WGS sequence"/>
</dbReference>
<accession>A0A8J3K8Y9</accession>
<reference evidence="2 3" key="1">
    <citation type="submission" date="2021-01" db="EMBL/GenBank/DDBJ databases">
        <title>Whole genome shotgun sequence of Catellatospora citrea NBRC 14495.</title>
        <authorList>
            <person name="Komaki H."/>
            <person name="Tamura T."/>
        </authorList>
    </citation>
    <scope>NUCLEOTIDE SEQUENCE [LARGE SCALE GENOMIC DNA]</scope>
    <source>
        <strain evidence="2 3">NBRC 14495</strain>
    </source>
</reference>
<name>A0A8J3K8Y9_9ACTN</name>
<evidence type="ECO:0000256" key="1">
    <source>
        <dbReference type="SAM" id="MobiDB-lite"/>
    </source>
</evidence>
<keyword evidence="3" id="KW-1185">Reference proteome</keyword>
<protein>
    <submittedName>
        <fullName evidence="2">Uncharacterized protein</fullName>
    </submittedName>
</protein>
<organism evidence="2 3">
    <name type="scientific">Catellatospora citrea</name>
    <dbReference type="NCBI Taxonomy" id="53366"/>
    <lineage>
        <taxon>Bacteria</taxon>
        <taxon>Bacillati</taxon>
        <taxon>Actinomycetota</taxon>
        <taxon>Actinomycetes</taxon>
        <taxon>Micromonosporales</taxon>
        <taxon>Micromonosporaceae</taxon>
        <taxon>Catellatospora</taxon>
    </lineage>
</organism>
<evidence type="ECO:0000313" key="3">
    <source>
        <dbReference type="Proteomes" id="UP000659904"/>
    </source>
</evidence>
<comment type="caution">
    <text evidence="2">The sequence shown here is derived from an EMBL/GenBank/DDBJ whole genome shotgun (WGS) entry which is preliminary data.</text>
</comment>
<gene>
    <name evidence="2" type="ORF">Cci01nite_05700</name>
</gene>
<feature type="compositionally biased region" description="Pro residues" evidence="1">
    <location>
        <begin position="29"/>
        <end position="38"/>
    </location>
</feature>
<proteinExistence type="predicted"/>
<dbReference type="EMBL" id="BONH01000001">
    <property type="protein sequence ID" value="GIF95476.1"/>
    <property type="molecule type" value="Genomic_DNA"/>
</dbReference>
<feature type="region of interest" description="Disordered" evidence="1">
    <location>
        <begin position="1"/>
        <end position="38"/>
    </location>
</feature>
<dbReference type="AlphaFoldDB" id="A0A8J3K8Y9"/>
<evidence type="ECO:0000313" key="2">
    <source>
        <dbReference type="EMBL" id="GIF95476.1"/>
    </source>
</evidence>